<evidence type="ECO:0000313" key="3">
    <source>
        <dbReference type="Proteomes" id="UP000006222"/>
    </source>
</evidence>
<keyword evidence="1" id="KW-0472">Membrane</keyword>
<gene>
    <name evidence="2" type="ORF">RBWH47_04508</name>
</gene>
<keyword evidence="1" id="KW-0812">Transmembrane</keyword>
<accession>F2ALH2</accession>
<organism evidence="2 3">
    <name type="scientific">Rhodopirellula baltica WH47</name>
    <dbReference type="NCBI Taxonomy" id="991778"/>
    <lineage>
        <taxon>Bacteria</taxon>
        <taxon>Pseudomonadati</taxon>
        <taxon>Planctomycetota</taxon>
        <taxon>Planctomycetia</taxon>
        <taxon>Pirellulales</taxon>
        <taxon>Pirellulaceae</taxon>
        <taxon>Rhodopirellula</taxon>
    </lineage>
</organism>
<keyword evidence="1" id="KW-1133">Transmembrane helix</keyword>
<dbReference type="PATRIC" id="fig|991778.3.peg.535"/>
<evidence type="ECO:0000256" key="1">
    <source>
        <dbReference type="SAM" id="Phobius"/>
    </source>
</evidence>
<dbReference type="EMBL" id="AFAR01000026">
    <property type="protein sequence ID" value="EGF29499.1"/>
    <property type="molecule type" value="Genomic_DNA"/>
</dbReference>
<proteinExistence type="predicted"/>
<protein>
    <submittedName>
        <fullName evidence="2">Uncharacterized protein</fullName>
    </submittedName>
</protein>
<evidence type="ECO:0000313" key="2">
    <source>
        <dbReference type="EMBL" id="EGF29499.1"/>
    </source>
</evidence>
<feature type="transmembrane region" description="Helical" evidence="1">
    <location>
        <begin position="6"/>
        <end position="30"/>
    </location>
</feature>
<dbReference type="Proteomes" id="UP000006222">
    <property type="component" value="Unassembled WGS sequence"/>
</dbReference>
<name>F2ALH2_RHOBT</name>
<reference evidence="2 3" key="1">
    <citation type="journal article" date="2013" name="Mar. Genomics">
        <title>Expression of sulfatases in Rhodopirellula baltica and the diversity of sulfatases in the genus Rhodopirellula.</title>
        <authorList>
            <person name="Wegner C.E."/>
            <person name="Richter-Heitmann T."/>
            <person name="Klindworth A."/>
            <person name="Klockow C."/>
            <person name="Richter M."/>
            <person name="Achstetter T."/>
            <person name="Glockner F.O."/>
            <person name="Harder J."/>
        </authorList>
    </citation>
    <scope>NUCLEOTIDE SEQUENCE [LARGE SCALE GENOMIC DNA]</scope>
    <source>
        <strain evidence="2 3">WH47</strain>
    </source>
</reference>
<dbReference type="AlphaFoldDB" id="F2ALH2"/>
<comment type="caution">
    <text evidence="2">The sequence shown here is derived from an EMBL/GenBank/DDBJ whole genome shotgun (WGS) entry which is preliminary data.</text>
</comment>
<sequence>MVALHIIAMMVVANVAFYTVFYVLYFTGYWHLFDPIYFDR</sequence>